<comment type="caution">
    <text evidence="3">The sequence shown here is derived from an EMBL/GenBank/DDBJ whole genome shotgun (WGS) entry which is preliminary data.</text>
</comment>
<dbReference type="InterPro" id="IPR022770">
    <property type="entry name" value="IucA/IucC-like_C"/>
</dbReference>
<keyword evidence="4" id="KW-1185">Reference proteome</keyword>
<dbReference type="EMBL" id="NTHN02000040">
    <property type="protein sequence ID" value="MCT4372239.1"/>
    <property type="molecule type" value="Genomic_DNA"/>
</dbReference>
<evidence type="ECO:0000313" key="4">
    <source>
        <dbReference type="Proteomes" id="UP000217448"/>
    </source>
</evidence>
<reference evidence="4" key="1">
    <citation type="submission" date="2023-07" db="EMBL/GenBank/DDBJ databases">
        <title>Yangia mangrovi SAOS 153D genome.</title>
        <authorList>
            <person name="Verma A."/>
            <person name="Pal Y."/>
            <person name="Sundharam S."/>
            <person name="Bisht B."/>
            <person name="Srinivasan K."/>
        </authorList>
    </citation>
    <scope>NUCLEOTIDE SEQUENCE [LARGE SCALE GENOMIC DNA]</scope>
    <source>
        <strain evidence="4">SAOS 153D</strain>
    </source>
</reference>
<sequence length="280" mass="30970">MCDGGPEDKWDDETHFEKESVHGEPLHGDRAQCISSHSDSDFLRCSDFFADAARLLEALEYQRSYSPSADDKACATFMLSDYVAATMEVLAPQFLHHRIVPSLAPTDVALSFQSENLPTDPLRRNMRVVFLSPDLATAGGQRDRRIAEDEETMPLADVLRSEIERHFAPLISHLSILSGLAPSAFWRLVADSVAAEFLSVGRKMGEEALAKGLALRIVKTAGSPLDNAQLHFFDLDLTAAGEPQKKISLRARGGMLPLLHCRGRQAMHHLRAEGARRTRP</sequence>
<feature type="domain" description="Aerobactin siderophore biosynthesis IucA/IucC-like C-terminal" evidence="2">
    <location>
        <begin position="80"/>
        <end position="200"/>
    </location>
</feature>
<evidence type="ECO:0000256" key="1">
    <source>
        <dbReference type="SAM" id="MobiDB-lite"/>
    </source>
</evidence>
<name>A0ABT2KND2_9RHOB</name>
<organism evidence="3 4">
    <name type="scientific">Alloyangia mangrovi</name>
    <dbReference type="NCBI Taxonomy" id="1779329"/>
    <lineage>
        <taxon>Bacteria</taxon>
        <taxon>Pseudomonadati</taxon>
        <taxon>Pseudomonadota</taxon>
        <taxon>Alphaproteobacteria</taxon>
        <taxon>Rhodobacterales</taxon>
        <taxon>Roseobacteraceae</taxon>
        <taxon>Alloyangia</taxon>
    </lineage>
</organism>
<dbReference type="Pfam" id="PF06276">
    <property type="entry name" value="FhuF"/>
    <property type="match status" value="1"/>
</dbReference>
<evidence type="ECO:0000259" key="2">
    <source>
        <dbReference type="Pfam" id="PF06276"/>
    </source>
</evidence>
<feature type="region of interest" description="Disordered" evidence="1">
    <location>
        <begin position="1"/>
        <end position="23"/>
    </location>
</feature>
<gene>
    <name evidence="3" type="ORF">CLG85_018715</name>
</gene>
<dbReference type="Proteomes" id="UP000217448">
    <property type="component" value="Unassembled WGS sequence"/>
</dbReference>
<evidence type="ECO:0000313" key="3">
    <source>
        <dbReference type="EMBL" id="MCT4372239.1"/>
    </source>
</evidence>
<protein>
    <recommendedName>
        <fullName evidence="2">Aerobactin siderophore biosynthesis IucA/IucC-like C-terminal domain-containing protein</fullName>
    </recommendedName>
</protein>
<proteinExistence type="predicted"/>
<accession>A0ABT2KND2</accession>